<dbReference type="EMBL" id="JACBYR010000001">
    <property type="protein sequence ID" value="NYE80758.1"/>
    <property type="molecule type" value="Genomic_DNA"/>
</dbReference>
<evidence type="ECO:0000256" key="1">
    <source>
        <dbReference type="SAM" id="MobiDB-lite"/>
    </source>
</evidence>
<evidence type="ECO:0000313" key="3">
    <source>
        <dbReference type="Proteomes" id="UP000542125"/>
    </source>
</evidence>
<dbReference type="Proteomes" id="UP000542125">
    <property type="component" value="Unassembled WGS sequence"/>
</dbReference>
<feature type="region of interest" description="Disordered" evidence="1">
    <location>
        <begin position="69"/>
        <end position="105"/>
    </location>
</feature>
<organism evidence="2 3">
    <name type="scientific">Pigmentiphaga litoralis</name>
    <dbReference type="NCBI Taxonomy" id="516702"/>
    <lineage>
        <taxon>Bacteria</taxon>
        <taxon>Pseudomonadati</taxon>
        <taxon>Pseudomonadota</taxon>
        <taxon>Betaproteobacteria</taxon>
        <taxon>Burkholderiales</taxon>
        <taxon>Alcaligenaceae</taxon>
        <taxon>Pigmentiphaga</taxon>
    </lineage>
</organism>
<comment type="caution">
    <text evidence="2">The sequence shown here is derived from an EMBL/GenBank/DDBJ whole genome shotgun (WGS) entry which is preliminary data.</text>
</comment>
<feature type="compositionally biased region" description="Basic residues" evidence="1">
    <location>
        <begin position="1"/>
        <end position="16"/>
    </location>
</feature>
<keyword evidence="3" id="KW-1185">Reference proteome</keyword>
<accession>A0A7Y9LL72</accession>
<dbReference type="AlphaFoldDB" id="A0A7Y9LL72"/>
<evidence type="ECO:0000313" key="2">
    <source>
        <dbReference type="EMBL" id="NYE80758.1"/>
    </source>
</evidence>
<sequence>MPRLPFPHRRASRLRPQRLPSQLRPRRPSFRRPRRQQRPRCHLRLRLPRRQCLRLPRRQCLRPQLLLRQHRHLRPQRRRHLRQQPHRHPRPQRRQSQHRHREFRDPRQHRVLLLLPRHLPRRMRHSHAASPFRRHRRWLRRALSPPLLLRLLPPLRRFSRPRLLRPPRLRCKGIVPLPQRRQRPQNRCLQSRALRPLSRLSP</sequence>
<feature type="compositionally biased region" description="Basic residues" evidence="1">
    <location>
        <begin position="24"/>
        <end position="40"/>
    </location>
</feature>
<reference evidence="2 3" key="1">
    <citation type="submission" date="2020-07" db="EMBL/GenBank/DDBJ databases">
        <title>Genomic Encyclopedia of Type Strains, Phase IV (KMG-V): Genome sequencing to study the core and pangenomes of soil and plant-associated prokaryotes.</title>
        <authorList>
            <person name="Whitman W."/>
        </authorList>
    </citation>
    <scope>NUCLEOTIDE SEQUENCE [LARGE SCALE GENOMIC DNA]</scope>
    <source>
        <strain evidence="2 3">SAS40</strain>
    </source>
</reference>
<protein>
    <submittedName>
        <fullName evidence="2">Uncharacterized protein</fullName>
    </submittedName>
</protein>
<feature type="region of interest" description="Disordered" evidence="1">
    <location>
        <begin position="1"/>
        <end position="40"/>
    </location>
</feature>
<gene>
    <name evidence="2" type="ORF">FHW18_000029</name>
</gene>
<proteinExistence type="predicted"/>
<feature type="compositionally biased region" description="Basic residues" evidence="1">
    <location>
        <begin position="69"/>
        <end position="101"/>
    </location>
</feature>
<name>A0A7Y9LL72_9BURK</name>